<evidence type="ECO:0000313" key="2">
    <source>
        <dbReference type="EMBL" id="KAF2418050.1"/>
    </source>
</evidence>
<dbReference type="Proteomes" id="UP000800235">
    <property type="component" value="Unassembled WGS sequence"/>
</dbReference>
<evidence type="ECO:0000256" key="1">
    <source>
        <dbReference type="SAM" id="MobiDB-lite"/>
    </source>
</evidence>
<accession>A0A9P4NF26</accession>
<gene>
    <name evidence="2" type="ORF">EJ08DRAFT_739254</name>
</gene>
<evidence type="ECO:0000313" key="3">
    <source>
        <dbReference type="Proteomes" id="UP000800235"/>
    </source>
</evidence>
<dbReference type="EMBL" id="MU007132">
    <property type="protein sequence ID" value="KAF2418050.1"/>
    <property type="molecule type" value="Genomic_DNA"/>
</dbReference>
<reference evidence="2" key="1">
    <citation type="journal article" date="2020" name="Stud. Mycol.">
        <title>101 Dothideomycetes genomes: a test case for predicting lifestyles and emergence of pathogens.</title>
        <authorList>
            <person name="Haridas S."/>
            <person name="Albert R."/>
            <person name="Binder M."/>
            <person name="Bloem J."/>
            <person name="Labutti K."/>
            <person name="Salamov A."/>
            <person name="Andreopoulos B."/>
            <person name="Baker S."/>
            <person name="Barry K."/>
            <person name="Bills G."/>
            <person name="Bluhm B."/>
            <person name="Cannon C."/>
            <person name="Castanera R."/>
            <person name="Culley D."/>
            <person name="Daum C."/>
            <person name="Ezra D."/>
            <person name="Gonzalez J."/>
            <person name="Henrissat B."/>
            <person name="Kuo A."/>
            <person name="Liang C."/>
            <person name="Lipzen A."/>
            <person name="Lutzoni F."/>
            <person name="Magnuson J."/>
            <person name="Mondo S."/>
            <person name="Nolan M."/>
            <person name="Ohm R."/>
            <person name="Pangilinan J."/>
            <person name="Park H.-J."/>
            <person name="Ramirez L."/>
            <person name="Alfaro M."/>
            <person name="Sun H."/>
            <person name="Tritt A."/>
            <person name="Yoshinaga Y."/>
            <person name="Zwiers L.-H."/>
            <person name="Turgeon B."/>
            <person name="Goodwin S."/>
            <person name="Spatafora J."/>
            <person name="Crous P."/>
            <person name="Grigoriev I."/>
        </authorList>
    </citation>
    <scope>NUCLEOTIDE SEQUENCE</scope>
    <source>
        <strain evidence="2">CBS 130266</strain>
    </source>
</reference>
<proteinExistence type="predicted"/>
<name>A0A9P4NF26_9PEZI</name>
<keyword evidence="3" id="KW-1185">Reference proteome</keyword>
<protein>
    <submittedName>
        <fullName evidence="2">Uncharacterized protein</fullName>
    </submittedName>
</protein>
<dbReference type="AlphaFoldDB" id="A0A9P4NF26"/>
<sequence>MTLQRRSKTKPQSQAQPQPMHVTPISTLPPIMARMTIENWYDWNLKDEDLINREVNAYISSKRIDRVRRTAVLRLIPHAIYPLTVTERHRYGVELEYYGLKNGDKRAVVAIIHASVEDGWKYTSWHLDDAKLPEHIPWGKLDDQVYRNVIALFICKGSYYAGVPVVVEERVKQVDSLIEVVEVNAEDNVVKGNSEDNVVVKGCSDEDKAHLERIDTPLQGVEDVSDDDTVIMGYSDDAEQEEKGGVSLSEMYELQRNFDF</sequence>
<comment type="caution">
    <text evidence="2">The sequence shown here is derived from an EMBL/GenBank/DDBJ whole genome shotgun (WGS) entry which is preliminary data.</text>
</comment>
<feature type="region of interest" description="Disordered" evidence="1">
    <location>
        <begin position="1"/>
        <end position="24"/>
    </location>
</feature>
<organism evidence="2 3">
    <name type="scientific">Tothia fuscella</name>
    <dbReference type="NCBI Taxonomy" id="1048955"/>
    <lineage>
        <taxon>Eukaryota</taxon>
        <taxon>Fungi</taxon>
        <taxon>Dikarya</taxon>
        <taxon>Ascomycota</taxon>
        <taxon>Pezizomycotina</taxon>
        <taxon>Dothideomycetes</taxon>
        <taxon>Pleosporomycetidae</taxon>
        <taxon>Venturiales</taxon>
        <taxon>Cylindrosympodiaceae</taxon>
        <taxon>Tothia</taxon>
    </lineage>
</organism>